<dbReference type="PANTHER" id="PTHR37828:SF1">
    <property type="entry name" value="YCII-RELATED DOMAIN-CONTAINING PROTEIN"/>
    <property type="match status" value="1"/>
</dbReference>
<dbReference type="Pfam" id="PF03795">
    <property type="entry name" value="YCII"/>
    <property type="match status" value="1"/>
</dbReference>
<evidence type="ECO:0000313" key="3">
    <source>
        <dbReference type="EMBL" id="VEG48831.1"/>
    </source>
</evidence>
<dbReference type="RefSeq" id="WP_126334576.1">
    <property type="nucleotide sequence ID" value="NZ_AP022604.1"/>
</dbReference>
<dbReference type="Gene3D" id="3.30.70.1060">
    <property type="entry name" value="Dimeric alpha+beta barrel"/>
    <property type="match status" value="1"/>
</dbReference>
<dbReference type="Proteomes" id="UP000282551">
    <property type="component" value="Chromosome"/>
</dbReference>
<sequence length="91" mass="10148">MFHVLKLDYLQPLEVVDQTRPAHVAWIEREIEAGRLLLAGRQESQQGGVLITGDIDVAEAEKLMAEDPYQLAGLVRYERLSFAGSLRANGL</sequence>
<dbReference type="OrthoDB" id="9814407at2"/>
<dbReference type="InterPro" id="IPR011008">
    <property type="entry name" value="Dimeric_a/b-barrel"/>
</dbReference>
<comment type="similarity">
    <text evidence="1">Belongs to the YciI family.</text>
</comment>
<accession>A0A448I8U7</accession>
<proteinExistence type="inferred from homology"/>
<dbReference type="SUPFAM" id="SSF54909">
    <property type="entry name" value="Dimeric alpha+beta barrel"/>
    <property type="match status" value="1"/>
</dbReference>
<dbReference type="GO" id="GO:0016787">
    <property type="term" value="F:hydrolase activity"/>
    <property type="evidence" value="ECO:0007669"/>
    <property type="project" value="UniProtKB-KW"/>
</dbReference>
<dbReference type="AlphaFoldDB" id="A0A448I8U7"/>
<evidence type="ECO:0000313" key="4">
    <source>
        <dbReference type="Proteomes" id="UP000282551"/>
    </source>
</evidence>
<feature type="domain" description="YCII-related" evidence="2">
    <location>
        <begin position="10"/>
        <end position="76"/>
    </location>
</feature>
<evidence type="ECO:0000256" key="1">
    <source>
        <dbReference type="ARBA" id="ARBA00007689"/>
    </source>
</evidence>
<organism evidence="3 4">
    <name type="scientific">Mycolicibacterium chitae</name>
    <name type="common">Mycobacterium chitae</name>
    <dbReference type="NCBI Taxonomy" id="1792"/>
    <lineage>
        <taxon>Bacteria</taxon>
        <taxon>Bacillati</taxon>
        <taxon>Actinomycetota</taxon>
        <taxon>Actinomycetes</taxon>
        <taxon>Mycobacteriales</taxon>
        <taxon>Mycobacteriaceae</taxon>
        <taxon>Mycolicibacterium</taxon>
    </lineage>
</organism>
<keyword evidence="4" id="KW-1185">Reference proteome</keyword>
<gene>
    <name evidence="3" type="ORF">NCTC10485_03133</name>
</gene>
<reference evidence="3 4" key="1">
    <citation type="submission" date="2018-12" db="EMBL/GenBank/DDBJ databases">
        <authorList>
            <consortium name="Pathogen Informatics"/>
        </authorList>
    </citation>
    <scope>NUCLEOTIDE SEQUENCE [LARGE SCALE GENOMIC DNA]</scope>
    <source>
        <strain evidence="3 4">NCTC10485</strain>
    </source>
</reference>
<protein>
    <submittedName>
        <fullName evidence="3">GTP cyclohydrolase II</fullName>
    </submittedName>
</protein>
<dbReference type="InterPro" id="IPR005545">
    <property type="entry name" value="YCII"/>
</dbReference>
<dbReference type="PANTHER" id="PTHR37828">
    <property type="entry name" value="GSR2449 PROTEIN"/>
    <property type="match status" value="1"/>
</dbReference>
<dbReference type="EMBL" id="LR134355">
    <property type="protein sequence ID" value="VEG48831.1"/>
    <property type="molecule type" value="Genomic_DNA"/>
</dbReference>
<name>A0A448I8U7_MYCCI</name>
<evidence type="ECO:0000259" key="2">
    <source>
        <dbReference type="Pfam" id="PF03795"/>
    </source>
</evidence>
<keyword evidence="3" id="KW-0378">Hydrolase</keyword>